<dbReference type="AlphaFoldDB" id="A0A318V4C2"/>
<feature type="chain" id="PRO_5016378486" description="Lipoprotein" evidence="2">
    <location>
        <begin position="25"/>
        <end position="263"/>
    </location>
</feature>
<proteinExistence type="predicted"/>
<evidence type="ECO:0008006" key="5">
    <source>
        <dbReference type="Google" id="ProtNLM"/>
    </source>
</evidence>
<evidence type="ECO:0000256" key="2">
    <source>
        <dbReference type="SAM" id="SignalP"/>
    </source>
</evidence>
<evidence type="ECO:0000256" key="1">
    <source>
        <dbReference type="SAM" id="MobiDB-lite"/>
    </source>
</evidence>
<organism evidence="3 4">
    <name type="scientific">Marinomonas alcarazii</name>
    <dbReference type="NCBI Taxonomy" id="491949"/>
    <lineage>
        <taxon>Bacteria</taxon>
        <taxon>Pseudomonadati</taxon>
        <taxon>Pseudomonadota</taxon>
        <taxon>Gammaproteobacteria</taxon>
        <taxon>Oceanospirillales</taxon>
        <taxon>Oceanospirillaceae</taxon>
        <taxon>Marinomonas</taxon>
    </lineage>
</organism>
<dbReference type="Proteomes" id="UP000247551">
    <property type="component" value="Unassembled WGS sequence"/>
</dbReference>
<name>A0A318V4C2_9GAMM</name>
<dbReference type="RefSeq" id="WP_110573863.1">
    <property type="nucleotide sequence ID" value="NZ_QKLW01000002.1"/>
</dbReference>
<evidence type="ECO:0000313" key="4">
    <source>
        <dbReference type="Proteomes" id="UP000247551"/>
    </source>
</evidence>
<keyword evidence="4" id="KW-1185">Reference proteome</keyword>
<feature type="region of interest" description="Disordered" evidence="1">
    <location>
        <begin position="28"/>
        <end position="76"/>
    </location>
</feature>
<evidence type="ECO:0000313" key="3">
    <source>
        <dbReference type="EMBL" id="PYF83444.1"/>
    </source>
</evidence>
<feature type="signal peptide" evidence="2">
    <location>
        <begin position="1"/>
        <end position="24"/>
    </location>
</feature>
<sequence length="263" mass="28664">MLILRSGLLLATLLLSACSMPIFQDLPSSKTENVDPSASNNTPVDSAQSTDDTPISSTADNTSSESTSTPVNKVSATDNLTQQLRTQQALAKANYAELTNRMGKAPQLPSIANVSGLSSQQINDATQQLRSYVSKTNSTLASLNARVEDRQKVALNGDIIRIFLSEATVSHDNQSFKAQPLVGQWIRGESRAIRLKDNILFEAPKSEDLNITFSETYQLIVNNKVIATINPNREKNDANFTVPTHDNKGSIVGKLDFRVVEDE</sequence>
<accession>A0A318V4C2</accession>
<gene>
    <name evidence="3" type="ORF">DFP75_102540</name>
</gene>
<protein>
    <recommendedName>
        <fullName evidence="5">Lipoprotein</fullName>
    </recommendedName>
</protein>
<reference evidence="3 4" key="1">
    <citation type="submission" date="2018-06" db="EMBL/GenBank/DDBJ databases">
        <title>Genomic Encyclopedia of Type Strains, Phase III (KMG-III): the genomes of soil and plant-associated and newly described type strains.</title>
        <authorList>
            <person name="Whitman W."/>
        </authorList>
    </citation>
    <scope>NUCLEOTIDE SEQUENCE [LARGE SCALE GENOMIC DNA]</scope>
    <source>
        <strain evidence="3 4">CECT 7730</strain>
    </source>
</reference>
<dbReference type="PROSITE" id="PS51257">
    <property type="entry name" value="PROKAR_LIPOPROTEIN"/>
    <property type="match status" value="1"/>
</dbReference>
<comment type="caution">
    <text evidence="3">The sequence shown here is derived from an EMBL/GenBank/DDBJ whole genome shotgun (WGS) entry which is preliminary data.</text>
</comment>
<dbReference type="EMBL" id="QKLW01000002">
    <property type="protein sequence ID" value="PYF83444.1"/>
    <property type="molecule type" value="Genomic_DNA"/>
</dbReference>
<keyword evidence="2" id="KW-0732">Signal</keyword>